<evidence type="ECO:0000256" key="1">
    <source>
        <dbReference type="SAM" id="MobiDB-lite"/>
    </source>
</evidence>
<feature type="region of interest" description="Disordered" evidence="1">
    <location>
        <begin position="1"/>
        <end position="38"/>
    </location>
</feature>
<name>A0A8H5BBI1_9AGAR</name>
<accession>A0A8H5BBI1</accession>
<dbReference type="OrthoDB" id="3257151at2759"/>
<gene>
    <name evidence="2" type="ORF">D9611_012840</name>
</gene>
<proteinExistence type="predicted"/>
<protein>
    <recommendedName>
        <fullName evidence="4">Homeobox domain-containing protein</fullName>
    </recommendedName>
</protein>
<organism evidence="2 3">
    <name type="scientific">Ephemerocybe angulata</name>
    <dbReference type="NCBI Taxonomy" id="980116"/>
    <lineage>
        <taxon>Eukaryota</taxon>
        <taxon>Fungi</taxon>
        <taxon>Dikarya</taxon>
        <taxon>Basidiomycota</taxon>
        <taxon>Agaricomycotina</taxon>
        <taxon>Agaricomycetes</taxon>
        <taxon>Agaricomycetidae</taxon>
        <taxon>Agaricales</taxon>
        <taxon>Agaricineae</taxon>
        <taxon>Psathyrellaceae</taxon>
        <taxon>Ephemerocybe</taxon>
    </lineage>
</organism>
<evidence type="ECO:0000313" key="2">
    <source>
        <dbReference type="EMBL" id="KAF5319831.1"/>
    </source>
</evidence>
<comment type="caution">
    <text evidence="2">The sequence shown here is derived from an EMBL/GenBank/DDBJ whole genome shotgun (WGS) entry which is preliminary data.</text>
</comment>
<dbReference type="Proteomes" id="UP000541558">
    <property type="component" value="Unassembled WGS sequence"/>
</dbReference>
<sequence>MNSIIPSSSALGESANAASRPEPTCKAAKPTNQKPKPTYKRLTANHFAQLHAIWDADPRIPTVASRRAWANARGVNPDNVHGWWSRRAQKAKAMGIELSREAYDMEVGNVEAEVWEEEDAGLGKDKGHYRRHGTHIYAFEWLTSDFNCQSLIGRFSAWYVREERNPTLVAIVLYACLNTGVGVAIIAPDVVSEHFARA</sequence>
<dbReference type="AlphaFoldDB" id="A0A8H5BBI1"/>
<keyword evidence="3" id="KW-1185">Reference proteome</keyword>
<reference evidence="2 3" key="1">
    <citation type="journal article" date="2020" name="ISME J.">
        <title>Uncovering the hidden diversity of litter-decomposition mechanisms in mushroom-forming fungi.</title>
        <authorList>
            <person name="Floudas D."/>
            <person name="Bentzer J."/>
            <person name="Ahren D."/>
            <person name="Johansson T."/>
            <person name="Persson P."/>
            <person name="Tunlid A."/>
        </authorList>
    </citation>
    <scope>NUCLEOTIDE SEQUENCE [LARGE SCALE GENOMIC DNA]</scope>
    <source>
        <strain evidence="2 3">CBS 175.51</strain>
    </source>
</reference>
<dbReference type="EMBL" id="JAACJK010000173">
    <property type="protein sequence ID" value="KAF5319831.1"/>
    <property type="molecule type" value="Genomic_DNA"/>
</dbReference>
<evidence type="ECO:0008006" key="4">
    <source>
        <dbReference type="Google" id="ProtNLM"/>
    </source>
</evidence>
<feature type="compositionally biased region" description="Polar residues" evidence="1">
    <location>
        <begin position="1"/>
        <end position="11"/>
    </location>
</feature>
<evidence type="ECO:0000313" key="3">
    <source>
        <dbReference type="Proteomes" id="UP000541558"/>
    </source>
</evidence>